<sequence>MFLKGDLSAWIFFFVLSGFLITSLLVQEFDCMGARINLQHFYMRRVLRLGPSLICLLVVFCLISSLVLGKEMAIKNFIDAVISLVYLSNWARAFELHPPDFLGHTWSLSIEEQFYILWPVVLLTLLRITKKSLVYRLCIDSCCVVFLVP</sequence>
<keyword evidence="1" id="KW-0472">Membrane</keyword>
<feature type="transmembrane region" description="Helical" evidence="1">
    <location>
        <begin position="46"/>
        <end position="69"/>
    </location>
</feature>
<feature type="domain" description="Acyltransferase 3" evidence="2">
    <location>
        <begin position="12"/>
        <end position="133"/>
    </location>
</feature>
<keyword evidence="1" id="KW-1133">Transmembrane helix</keyword>
<proteinExistence type="predicted"/>
<reference evidence="3 4" key="1">
    <citation type="submission" date="2019-03" db="EMBL/GenBank/DDBJ databases">
        <title>Metabolic reconstructions from genomes of highly enriched 'Candidatus Accumulibacter' and 'Candidatus Competibacter' bioreactor populations.</title>
        <authorList>
            <person name="Annavajhala M.K."/>
            <person name="Welles L."/>
            <person name="Abbas B."/>
            <person name="Sorokin D."/>
            <person name="Park H."/>
            <person name="Van Loosdrecht M."/>
            <person name="Chandran K."/>
        </authorList>
    </citation>
    <scope>NUCLEOTIDE SEQUENCE [LARGE SCALE GENOMIC DNA]</scope>
    <source>
        <strain evidence="3 4">SBR_G</strain>
    </source>
</reference>
<dbReference type="Proteomes" id="UP000760480">
    <property type="component" value="Unassembled WGS sequence"/>
</dbReference>
<keyword evidence="1" id="KW-0812">Transmembrane</keyword>
<organism evidence="3 4">
    <name type="scientific">Candidatus Competibacter phosphatis</name>
    <dbReference type="NCBI Taxonomy" id="221280"/>
    <lineage>
        <taxon>Bacteria</taxon>
        <taxon>Pseudomonadati</taxon>
        <taxon>Pseudomonadota</taxon>
        <taxon>Gammaproteobacteria</taxon>
        <taxon>Candidatus Competibacteraceae</taxon>
        <taxon>Candidatus Competibacter</taxon>
    </lineage>
</organism>
<dbReference type="Pfam" id="PF01757">
    <property type="entry name" value="Acyl_transf_3"/>
    <property type="match status" value="1"/>
</dbReference>
<comment type="caution">
    <text evidence="3">The sequence shown here is derived from an EMBL/GenBank/DDBJ whole genome shotgun (WGS) entry which is preliminary data.</text>
</comment>
<evidence type="ECO:0000256" key="1">
    <source>
        <dbReference type="SAM" id="Phobius"/>
    </source>
</evidence>
<keyword evidence="4" id="KW-1185">Reference proteome</keyword>
<protein>
    <submittedName>
        <fullName evidence="3">Acyltransferase</fullName>
    </submittedName>
</protein>
<evidence type="ECO:0000313" key="4">
    <source>
        <dbReference type="Proteomes" id="UP000760480"/>
    </source>
</evidence>
<evidence type="ECO:0000259" key="2">
    <source>
        <dbReference type="Pfam" id="PF01757"/>
    </source>
</evidence>
<feature type="transmembrane region" description="Helical" evidence="1">
    <location>
        <begin position="7"/>
        <end position="26"/>
    </location>
</feature>
<keyword evidence="3" id="KW-0012">Acyltransferase</keyword>
<dbReference type="PANTHER" id="PTHR23028">
    <property type="entry name" value="ACETYLTRANSFERASE"/>
    <property type="match status" value="1"/>
</dbReference>
<dbReference type="InterPro" id="IPR050879">
    <property type="entry name" value="Acyltransferase_3"/>
</dbReference>
<dbReference type="PANTHER" id="PTHR23028:SF53">
    <property type="entry name" value="ACYL_TRANSF_3 DOMAIN-CONTAINING PROTEIN"/>
    <property type="match status" value="1"/>
</dbReference>
<gene>
    <name evidence="3" type="ORF">E4P82_17935</name>
</gene>
<dbReference type="EMBL" id="SPMZ01000068">
    <property type="protein sequence ID" value="NMQ20902.1"/>
    <property type="molecule type" value="Genomic_DNA"/>
</dbReference>
<accession>A0ABX1TNC3</accession>
<keyword evidence="3" id="KW-0808">Transferase</keyword>
<evidence type="ECO:0000313" key="3">
    <source>
        <dbReference type="EMBL" id="NMQ20902.1"/>
    </source>
</evidence>
<dbReference type="GO" id="GO:0016746">
    <property type="term" value="F:acyltransferase activity"/>
    <property type="evidence" value="ECO:0007669"/>
    <property type="project" value="UniProtKB-KW"/>
</dbReference>
<name>A0ABX1TNC3_9GAMM</name>
<dbReference type="InterPro" id="IPR002656">
    <property type="entry name" value="Acyl_transf_3_dom"/>
</dbReference>